<evidence type="ECO:0000313" key="1">
    <source>
        <dbReference type="EMBL" id="CAG8472547.1"/>
    </source>
</evidence>
<comment type="caution">
    <text evidence="1">The sequence shown here is derived from an EMBL/GenBank/DDBJ whole genome shotgun (WGS) entry which is preliminary data.</text>
</comment>
<evidence type="ECO:0000313" key="2">
    <source>
        <dbReference type="Proteomes" id="UP000789739"/>
    </source>
</evidence>
<proteinExistence type="predicted"/>
<gene>
    <name evidence="1" type="ORF">PBRASI_LOCUS1143</name>
</gene>
<sequence length="42" mass="5079">MFAKRLFGNDKNKEDWTSQGWTTNVVLREYEKNRGRKLYKGI</sequence>
<name>A0A9N8W070_9GLOM</name>
<reference evidence="1" key="1">
    <citation type="submission" date="2021-06" db="EMBL/GenBank/DDBJ databases">
        <authorList>
            <person name="Kallberg Y."/>
            <person name="Tangrot J."/>
            <person name="Rosling A."/>
        </authorList>
    </citation>
    <scope>NUCLEOTIDE SEQUENCE</scope>
    <source>
        <strain evidence="1">BR232B</strain>
    </source>
</reference>
<dbReference type="AlphaFoldDB" id="A0A9N8W070"/>
<keyword evidence="2" id="KW-1185">Reference proteome</keyword>
<accession>A0A9N8W070</accession>
<protein>
    <submittedName>
        <fullName evidence="1">2626_t:CDS:1</fullName>
    </submittedName>
</protein>
<dbReference type="Proteomes" id="UP000789739">
    <property type="component" value="Unassembled WGS sequence"/>
</dbReference>
<dbReference type="EMBL" id="CAJVPI010000069">
    <property type="protein sequence ID" value="CAG8472547.1"/>
    <property type="molecule type" value="Genomic_DNA"/>
</dbReference>
<organism evidence="1 2">
    <name type="scientific">Paraglomus brasilianum</name>
    <dbReference type="NCBI Taxonomy" id="144538"/>
    <lineage>
        <taxon>Eukaryota</taxon>
        <taxon>Fungi</taxon>
        <taxon>Fungi incertae sedis</taxon>
        <taxon>Mucoromycota</taxon>
        <taxon>Glomeromycotina</taxon>
        <taxon>Glomeromycetes</taxon>
        <taxon>Paraglomerales</taxon>
        <taxon>Paraglomeraceae</taxon>
        <taxon>Paraglomus</taxon>
    </lineage>
</organism>